<evidence type="ECO:0000313" key="2">
    <source>
        <dbReference type="Proteomes" id="UP000317624"/>
    </source>
</evidence>
<dbReference type="RefSeq" id="WP_144849995.1">
    <property type="nucleotide sequence ID" value="NZ_VMRJ01000004.1"/>
</dbReference>
<reference evidence="1 2" key="1">
    <citation type="submission" date="2019-07" db="EMBL/GenBank/DDBJ databases">
        <title>Hymenobacter sp. straun FUR1 Genome sequencing and assembly.</title>
        <authorList>
            <person name="Chhetri G."/>
        </authorList>
    </citation>
    <scope>NUCLEOTIDE SEQUENCE [LARGE SCALE GENOMIC DNA]</scope>
    <source>
        <strain evidence="1 2">Fur1</strain>
    </source>
</reference>
<comment type="caution">
    <text evidence="1">The sequence shown here is derived from an EMBL/GenBank/DDBJ whole genome shotgun (WGS) entry which is preliminary data.</text>
</comment>
<dbReference type="AlphaFoldDB" id="A0A558BS32"/>
<dbReference type="EMBL" id="VMRJ01000004">
    <property type="protein sequence ID" value="TVT39285.1"/>
    <property type="molecule type" value="Genomic_DNA"/>
</dbReference>
<evidence type="ECO:0000313" key="1">
    <source>
        <dbReference type="EMBL" id="TVT39285.1"/>
    </source>
</evidence>
<dbReference type="OrthoDB" id="853359at2"/>
<dbReference type="Proteomes" id="UP000317624">
    <property type="component" value="Unassembled WGS sequence"/>
</dbReference>
<proteinExistence type="predicted"/>
<organism evidence="1 2">
    <name type="scientific">Hymenobacter setariae</name>
    <dbReference type="NCBI Taxonomy" id="2594794"/>
    <lineage>
        <taxon>Bacteria</taxon>
        <taxon>Pseudomonadati</taxon>
        <taxon>Bacteroidota</taxon>
        <taxon>Cytophagia</taxon>
        <taxon>Cytophagales</taxon>
        <taxon>Hymenobacteraceae</taxon>
        <taxon>Hymenobacter</taxon>
    </lineage>
</organism>
<sequence length="85" mass="9830">MNFYAFRYFSPVAQLCCVLYHGTYLAQRWDDESGANLHHLVDESRGFFVEVGINDRREQAAVLRSFKNSAPLERYTQGGQLPEEL</sequence>
<keyword evidence="2" id="KW-1185">Reference proteome</keyword>
<gene>
    <name evidence="1" type="ORF">FNT36_16650</name>
</gene>
<protein>
    <submittedName>
        <fullName evidence="1">Uncharacterized protein</fullName>
    </submittedName>
</protein>
<name>A0A558BS32_9BACT</name>
<accession>A0A558BS32</accession>